<reference evidence="3" key="1">
    <citation type="submission" date="2016-10" db="EMBL/GenBank/DDBJ databases">
        <authorList>
            <person name="Varghese N."/>
            <person name="Submissions S."/>
        </authorList>
    </citation>
    <scope>NUCLEOTIDE SEQUENCE [LARGE SCALE GENOMIC DNA]</scope>
    <source>
        <strain evidence="3">DSM 17038</strain>
    </source>
</reference>
<keyword evidence="2" id="KW-0347">Helicase</keyword>
<evidence type="ECO:0000313" key="3">
    <source>
        <dbReference type="Proteomes" id="UP000199337"/>
    </source>
</evidence>
<dbReference type="STRING" id="341036.SAMN05660649_04352"/>
<protein>
    <submittedName>
        <fullName evidence="2">Replicative DNA helicase</fullName>
    </submittedName>
</protein>
<dbReference type="Proteomes" id="UP000199337">
    <property type="component" value="Unassembled WGS sequence"/>
</dbReference>
<dbReference type="GO" id="GO:0006260">
    <property type="term" value="P:DNA replication"/>
    <property type="evidence" value="ECO:0007669"/>
    <property type="project" value="InterPro"/>
</dbReference>
<dbReference type="GO" id="GO:0003678">
    <property type="term" value="F:DNA helicase activity"/>
    <property type="evidence" value="ECO:0007669"/>
    <property type="project" value="InterPro"/>
</dbReference>
<gene>
    <name evidence="2" type="ORF">SAMN05660649_04352</name>
</gene>
<dbReference type="Gene3D" id="3.40.50.300">
    <property type="entry name" value="P-loop containing nucleotide triphosphate hydrolases"/>
    <property type="match status" value="1"/>
</dbReference>
<sequence>MIEAQLLSKVLDEKDLNILRRYNVTANEFPTLGPVYGFIRDYVREHHITPDYRTVVAEFENFEYIPEVADDFKYLCHKIKAQYAKRQAFELLQHHATKKFSELPGDKFVEWLREEAQKIEQAAALGDQDGTDYAANGLERADWYKEAQQNRTRQFIPTPYPSLTDALGGGLELSDYVLLMAFTNRGKSWLASHIGLAAWNNGFDVLHYSPELSKRQQALRLDTLAGHFDNVKLRRGNLDNERQYMDFLSQFNGEHEARYIIKTMEDLPNGLTLEAVESDLQTHKETKLVIIDGFNLMAHGRGKMRDGMTYTSRRLRQIFGRYNVAGLVVHQTPGAAEKEKNKDEDGTRIVKPPKLTDYSETIAVIQDAATALTFDQAEGVGRLAIEKAREPSVGLVVELRCDFNLGYIKETQLTDIF</sequence>
<evidence type="ECO:0000259" key="1">
    <source>
        <dbReference type="PROSITE" id="PS51199"/>
    </source>
</evidence>
<dbReference type="GO" id="GO:0005524">
    <property type="term" value="F:ATP binding"/>
    <property type="evidence" value="ECO:0007669"/>
    <property type="project" value="InterPro"/>
</dbReference>
<dbReference type="InterPro" id="IPR027417">
    <property type="entry name" value="P-loop_NTPase"/>
</dbReference>
<dbReference type="Pfam" id="PF03796">
    <property type="entry name" value="DnaB_C"/>
    <property type="match status" value="1"/>
</dbReference>
<dbReference type="InterPro" id="IPR007694">
    <property type="entry name" value="DNA_helicase_DnaB-like_C"/>
</dbReference>
<dbReference type="RefSeq" id="WP_092474309.1">
    <property type="nucleotide sequence ID" value="NZ_FOOX01000020.1"/>
</dbReference>
<proteinExistence type="predicted"/>
<organism evidence="2 3">
    <name type="scientific">Desulfotruncus arcticus DSM 17038</name>
    <dbReference type="NCBI Taxonomy" id="1121424"/>
    <lineage>
        <taxon>Bacteria</taxon>
        <taxon>Bacillati</taxon>
        <taxon>Bacillota</taxon>
        <taxon>Clostridia</taxon>
        <taxon>Eubacteriales</taxon>
        <taxon>Desulfallaceae</taxon>
        <taxon>Desulfotruncus</taxon>
    </lineage>
</organism>
<dbReference type="SUPFAM" id="SSF52540">
    <property type="entry name" value="P-loop containing nucleoside triphosphate hydrolases"/>
    <property type="match status" value="1"/>
</dbReference>
<keyword evidence="3" id="KW-1185">Reference proteome</keyword>
<dbReference type="OrthoDB" id="2078427at2"/>
<keyword evidence="2" id="KW-0067">ATP-binding</keyword>
<dbReference type="PROSITE" id="PS51199">
    <property type="entry name" value="SF4_HELICASE"/>
    <property type="match status" value="1"/>
</dbReference>
<dbReference type="AlphaFoldDB" id="A0A1I2YCP8"/>
<dbReference type="EMBL" id="FOOX01000020">
    <property type="protein sequence ID" value="SFH22756.1"/>
    <property type="molecule type" value="Genomic_DNA"/>
</dbReference>
<keyword evidence="2" id="KW-0547">Nucleotide-binding</keyword>
<keyword evidence="2" id="KW-0378">Hydrolase</keyword>
<name>A0A1I2YCP8_9FIRM</name>
<evidence type="ECO:0000313" key="2">
    <source>
        <dbReference type="EMBL" id="SFH22756.1"/>
    </source>
</evidence>
<feature type="domain" description="SF4 helicase" evidence="1">
    <location>
        <begin position="149"/>
        <end position="417"/>
    </location>
</feature>
<accession>A0A1I2YCP8</accession>